<evidence type="ECO:0000313" key="2">
    <source>
        <dbReference type="EMBL" id="PZE15744.1"/>
    </source>
</evidence>
<keyword evidence="1" id="KW-0472">Membrane</keyword>
<protein>
    <submittedName>
        <fullName evidence="2">Uncharacterized protein</fullName>
    </submittedName>
</protein>
<keyword evidence="1" id="KW-1133">Transmembrane helix</keyword>
<dbReference type="Proteomes" id="UP000249248">
    <property type="component" value="Unassembled WGS sequence"/>
</dbReference>
<name>A0A2W1MWH7_9FLAO</name>
<proteinExistence type="predicted"/>
<dbReference type="RefSeq" id="WP_111064579.1">
    <property type="nucleotide sequence ID" value="NZ_JBHUCU010000001.1"/>
</dbReference>
<accession>A0A2W1MWH7</accession>
<feature type="transmembrane region" description="Helical" evidence="1">
    <location>
        <begin position="12"/>
        <end position="29"/>
    </location>
</feature>
<sequence length="167" mass="19683">MTINNEEKTYNHLVNVVFTFDFIKVILIINPMLHLFILLVSIASLLSKIDLLFDKENNKYRAYRIFLRHKRRSWQQYKQIINAKLTLSIEQEKFHQNYFIGKITSISSAISNDIFSTNEYGREKLLYEFLKYSKAKEAIPGINKEFNTATVDQVAEKIKANKNRGNR</sequence>
<evidence type="ECO:0000256" key="1">
    <source>
        <dbReference type="SAM" id="Phobius"/>
    </source>
</evidence>
<dbReference type="AlphaFoldDB" id="A0A2W1MWH7"/>
<evidence type="ECO:0000313" key="3">
    <source>
        <dbReference type="Proteomes" id="UP000249248"/>
    </source>
</evidence>
<keyword evidence="3" id="KW-1185">Reference proteome</keyword>
<gene>
    <name evidence="2" type="ORF">DNU06_16335</name>
</gene>
<keyword evidence="1" id="KW-0812">Transmembrane</keyword>
<comment type="caution">
    <text evidence="2">The sequence shown here is derived from an EMBL/GenBank/DDBJ whole genome shotgun (WGS) entry which is preliminary data.</text>
</comment>
<reference evidence="2 3" key="1">
    <citation type="submission" date="2018-06" db="EMBL/GenBank/DDBJ databases">
        <title>The draft genome sequence of Crocinitomix sp. SM1701.</title>
        <authorList>
            <person name="Zhang X."/>
        </authorList>
    </citation>
    <scope>NUCLEOTIDE SEQUENCE [LARGE SCALE GENOMIC DNA]</scope>
    <source>
        <strain evidence="2 3">SM1701</strain>
    </source>
</reference>
<dbReference type="EMBL" id="QKSB01000017">
    <property type="protein sequence ID" value="PZE15744.1"/>
    <property type="molecule type" value="Genomic_DNA"/>
</dbReference>
<organism evidence="2 3">
    <name type="scientific">Putridiphycobacter roseus</name>
    <dbReference type="NCBI Taxonomy" id="2219161"/>
    <lineage>
        <taxon>Bacteria</taxon>
        <taxon>Pseudomonadati</taxon>
        <taxon>Bacteroidota</taxon>
        <taxon>Flavobacteriia</taxon>
        <taxon>Flavobacteriales</taxon>
        <taxon>Crocinitomicaceae</taxon>
        <taxon>Putridiphycobacter</taxon>
    </lineage>
</organism>